<gene>
    <name evidence="1" type="ORF">EK417_09140</name>
</gene>
<name>A0ABY2R877_9FLAO</name>
<sequence length="166" mass="19473">METEKLPELETVVIAKCKRGDGSIEEHKIRRIASQDTVLGWHWSHATIHTCFTLEVVSWENLPESTLSMKSMKATKRLIDAVWTVEYEKISEKKVKIINYSRTDPEGYEKEKQLPQCHLVETEGRIVTHLLLKPYKAYDLWVSEKNATEIYEVENPKFIFSYEQEK</sequence>
<evidence type="ECO:0000313" key="1">
    <source>
        <dbReference type="EMBL" id="THV60740.1"/>
    </source>
</evidence>
<proteinExistence type="predicted"/>
<dbReference type="EMBL" id="SDLV01000016">
    <property type="protein sequence ID" value="THV60740.1"/>
    <property type="molecule type" value="Genomic_DNA"/>
</dbReference>
<accession>A0ABY2R877</accession>
<dbReference type="RefSeq" id="WP_136521992.1">
    <property type="nucleotide sequence ID" value="NZ_SDLV01000016.1"/>
</dbReference>
<dbReference type="Proteomes" id="UP000306038">
    <property type="component" value="Unassembled WGS sequence"/>
</dbReference>
<organism evidence="1 2">
    <name type="scientific">Chryseobacterium candidae</name>
    <dbReference type="NCBI Taxonomy" id="1978493"/>
    <lineage>
        <taxon>Bacteria</taxon>
        <taxon>Pseudomonadati</taxon>
        <taxon>Bacteroidota</taxon>
        <taxon>Flavobacteriia</taxon>
        <taxon>Flavobacteriales</taxon>
        <taxon>Weeksellaceae</taxon>
        <taxon>Chryseobacterium group</taxon>
        <taxon>Chryseobacterium</taxon>
    </lineage>
</organism>
<reference evidence="1 2" key="1">
    <citation type="submission" date="2019-01" db="EMBL/GenBank/DDBJ databases">
        <authorList>
            <person name="B I."/>
            <person name="Ch S."/>
            <person name="Ch V.R."/>
        </authorList>
    </citation>
    <scope>NUCLEOTIDE SEQUENCE [LARGE SCALE GENOMIC DNA]</scope>
    <source>
        <strain evidence="1 2">JC507</strain>
    </source>
</reference>
<keyword evidence="2" id="KW-1185">Reference proteome</keyword>
<protein>
    <submittedName>
        <fullName evidence="1">Uncharacterized protein</fullName>
    </submittedName>
</protein>
<evidence type="ECO:0000313" key="2">
    <source>
        <dbReference type="Proteomes" id="UP000306038"/>
    </source>
</evidence>
<comment type="caution">
    <text evidence="1">The sequence shown here is derived from an EMBL/GenBank/DDBJ whole genome shotgun (WGS) entry which is preliminary data.</text>
</comment>